<dbReference type="GO" id="GO:0000278">
    <property type="term" value="P:mitotic cell cycle"/>
    <property type="evidence" value="ECO:0007669"/>
    <property type="project" value="TreeGrafter"/>
</dbReference>
<dbReference type="InterPro" id="IPR036390">
    <property type="entry name" value="WH_DNA-bd_sf"/>
</dbReference>
<feature type="domain" description="CDT1 Geminin-binding" evidence="3">
    <location>
        <begin position="79"/>
        <end position="208"/>
    </location>
</feature>
<evidence type="ECO:0000313" key="5">
    <source>
        <dbReference type="Proteomes" id="UP001188597"/>
    </source>
</evidence>
<dbReference type="InterPro" id="IPR032054">
    <property type="entry name" value="Cdt1_C"/>
</dbReference>
<evidence type="ECO:0000313" key="4">
    <source>
        <dbReference type="EMBL" id="KAK2998028.1"/>
    </source>
</evidence>
<sequence length="553" mass="62164">MSMSERMEQRTSEESDHHVFNSKCQSNLHGVDVSSTAYSSVQKPEIAGSQQLKPEIISLTPEKTNESLQIKPKHKAAELPDKYKMISQFFDRMTSSLRLLSLRKMLPTFEKICSQVEVLTGRKFTHRHLAQIKYILPEAVQAEKILIHEEKTLCMKPEMKITLLFDVVEGHSEQSMYVALQKVFASRLFSFINTHPKGCEVPEADLPDPFNQRSITTSTSLLPLESQTEYLANAVQAEPLNSSHLSPSFTRHFSKTAVASEPENTKPFESQVSLSSIEKDSMIYQDTESEQHKTAFESSSEPTKITNPLWLTCTPHSVGSSTCDSTPVKVASEVDNIRVETPAELTPKRSVPSCDEKLKTVVSQKWTPRSISTKRSLNFSYLEGEESFLDSTADEIGQNKVVNHIISQTGETNAAAPLLEAEEVHFCKEKNQMIDRSGSVLDQHISSCLSNLVTTISQIFQSANCSSITKEELVHKIIMNDCDIVERREVEVQLEHLEKLVPDWISRNLVSGGDLMYKCVYHSLLVMECCFSVKFIFIDLDEAAVDVITCCII</sequence>
<dbReference type="GO" id="GO:0000076">
    <property type="term" value="P:DNA replication checkpoint signaling"/>
    <property type="evidence" value="ECO:0007669"/>
    <property type="project" value="TreeGrafter"/>
</dbReference>
<dbReference type="SMART" id="SM01075">
    <property type="entry name" value="CDT1"/>
    <property type="match status" value="1"/>
</dbReference>
<dbReference type="InterPro" id="IPR045173">
    <property type="entry name" value="Cdt1"/>
</dbReference>
<dbReference type="AlphaFoldDB" id="A0AA88UYR1"/>
<dbReference type="GO" id="GO:0030174">
    <property type="term" value="P:regulation of DNA-templated DNA replication initiation"/>
    <property type="evidence" value="ECO:0007669"/>
    <property type="project" value="InterPro"/>
</dbReference>
<keyword evidence="2" id="KW-0131">Cell cycle</keyword>
<dbReference type="Pfam" id="PF16679">
    <property type="entry name" value="CDT1_C"/>
    <property type="match status" value="1"/>
</dbReference>
<evidence type="ECO:0000256" key="2">
    <source>
        <dbReference type="ARBA" id="ARBA00023306"/>
    </source>
</evidence>
<proteinExistence type="inferred from homology"/>
<dbReference type="CDD" id="cd08674">
    <property type="entry name" value="Cdt1_m"/>
    <property type="match status" value="1"/>
</dbReference>
<dbReference type="GO" id="GO:0005634">
    <property type="term" value="C:nucleus"/>
    <property type="evidence" value="ECO:0007669"/>
    <property type="project" value="TreeGrafter"/>
</dbReference>
<dbReference type="Proteomes" id="UP001188597">
    <property type="component" value="Unassembled WGS sequence"/>
</dbReference>
<dbReference type="GO" id="GO:0071163">
    <property type="term" value="P:DNA replication preinitiation complex assembly"/>
    <property type="evidence" value="ECO:0007669"/>
    <property type="project" value="InterPro"/>
</dbReference>
<dbReference type="GO" id="GO:0070182">
    <property type="term" value="F:DNA polymerase binding"/>
    <property type="evidence" value="ECO:0007669"/>
    <property type="project" value="TreeGrafter"/>
</dbReference>
<keyword evidence="5" id="KW-1185">Reference proteome</keyword>
<organism evidence="4 5">
    <name type="scientific">Escallonia herrerae</name>
    <dbReference type="NCBI Taxonomy" id="1293975"/>
    <lineage>
        <taxon>Eukaryota</taxon>
        <taxon>Viridiplantae</taxon>
        <taxon>Streptophyta</taxon>
        <taxon>Embryophyta</taxon>
        <taxon>Tracheophyta</taxon>
        <taxon>Spermatophyta</taxon>
        <taxon>Magnoliopsida</taxon>
        <taxon>eudicotyledons</taxon>
        <taxon>Gunneridae</taxon>
        <taxon>Pentapetalae</taxon>
        <taxon>asterids</taxon>
        <taxon>campanulids</taxon>
        <taxon>Escalloniales</taxon>
        <taxon>Escalloniaceae</taxon>
        <taxon>Escallonia</taxon>
    </lineage>
</organism>
<dbReference type="InterPro" id="IPR038090">
    <property type="entry name" value="Cdt1_C_WH_dom_sf"/>
</dbReference>
<protein>
    <recommendedName>
        <fullName evidence="3">CDT1 Geminin-binding domain-containing protein</fullName>
    </recommendedName>
</protein>
<evidence type="ECO:0000256" key="1">
    <source>
        <dbReference type="ARBA" id="ARBA00008356"/>
    </source>
</evidence>
<name>A0AA88UYR1_9ASTE</name>
<dbReference type="Pfam" id="PF08839">
    <property type="entry name" value="CDT1"/>
    <property type="match status" value="1"/>
</dbReference>
<comment type="similarity">
    <text evidence="1">Belongs to the Cdt1 family.</text>
</comment>
<dbReference type="EMBL" id="JAVXUP010003846">
    <property type="protein sequence ID" value="KAK2998028.1"/>
    <property type="molecule type" value="Genomic_DNA"/>
</dbReference>
<comment type="caution">
    <text evidence="4">The sequence shown here is derived from an EMBL/GenBank/DDBJ whole genome shotgun (WGS) entry which is preliminary data.</text>
</comment>
<dbReference type="GO" id="GO:0003677">
    <property type="term" value="F:DNA binding"/>
    <property type="evidence" value="ECO:0007669"/>
    <property type="project" value="InterPro"/>
</dbReference>
<dbReference type="Gene3D" id="1.10.10.1420">
    <property type="entry name" value="DNA replication factor Cdt1, C-terminal WH domain"/>
    <property type="match status" value="1"/>
</dbReference>
<dbReference type="SUPFAM" id="SSF46785">
    <property type="entry name" value="Winged helix' DNA-binding domain"/>
    <property type="match status" value="1"/>
</dbReference>
<dbReference type="PANTHER" id="PTHR28637">
    <property type="entry name" value="DNA REPLICATION FACTOR CDT1"/>
    <property type="match status" value="1"/>
</dbReference>
<reference evidence="4" key="1">
    <citation type="submission" date="2022-12" db="EMBL/GenBank/DDBJ databases">
        <title>Draft genome assemblies for two species of Escallonia (Escalloniales).</title>
        <authorList>
            <person name="Chanderbali A."/>
            <person name="Dervinis C."/>
            <person name="Anghel I."/>
            <person name="Soltis D."/>
            <person name="Soltis P."/>
            <person name="Zapata F."/>
        </authorList>
    </citation>
    <scope>NUCLEOTIDE SEQUENCE</scope>
    <source>
        <strain evidence="4">UCBG64.0493</strain>
        <tissue evidence="4">Leaf</tissue>
    </source>
</reference>
<gene>
    <name evidence="4" type="ORF">RJ639_024946</name>
</gene>
<evidence type="ECO:0000259" key="3">
    <source>
        <dbReference type="SMART" id="SM01075"/>
    </source>
</evidence>
<dbReference type="PANTHER" id="PTHR28637:SF13">
    <property type="entry name" value="EXPRESSED PROTEIN"/>
    <property type="match status" value="1"/>
</dbReference>
<dbReference type="InterPro" id="IPR014939">
    <property type="entry name" value="CDT1_Gemini-bd-like"/>
</dbReference>
<accession>A0AA88UYR1</accession>